<keyword evidence="4" id="KW-0808">Transferase</keyword>
<dbReference type="Gene3D" id="3.30.450.40">
    <property type="match status" value="1"/>
</dbReference>
<dbReference type="PRINTS" id="PR00344">
    <property type="entry name" value="BCTRLSENSOR"/>
</dbReference>
<dbReference type="InterPro" id="IPR000014">
    <property type="entry name" value="PAS"/>
</dbReference>
<comment type="catalytic activity">
    <reaction evidence="1">
        <text>ATP + protein L-histidine = ADP + protein N-phospho-L-histidine.</text>
        <dbReference type="EC" id="2.7.13.3"/>
    </reaction>
</comment>
<dbReference type="CDD" id="cd16922">
    <property type="entry name" value="HATPase_EvgS-ArcB-TorS-like"/>
    <property type="match status" value="1"/>
</dbReference>
<evidence type="ECO:0000256" key="7">
    <source>
        <dbReference type="PROSITE-ProRule" id="PRU00169"/>
    </source>
</evidence>
<dbReference type="NCBIfam" id="TIGR00229">
    <property type="entry name" value="sensory_box"/>
    <property type="match status" value="4"/>
</dbReference>
<dbReference type="PANTHER" id="PTHR45339:SF5">
    <property type="entry name" value="HISTIDINE KINASE"/>
    <property type="match status" value="1"/>
</dbReference>
<evidence type="ECO:0000256" key="6">
    <source>
        <dbReference type="PROSITE-ProRule" id="PRU00110"/>
    </source>
</evidence>
<dbReference type="InterPro" id="IPR036641">
    <property type="entry name" value="HPT_dom_sf"/>
</dbReference>
<dbReference type="Pfam" id="PF00072">
    <property type="entry name" value="Response_reg"/>
    <property type="match status" value="1"/>
</dbReference>
<proteinExistence type="predicted"/>
<feature type="domain" description="HPt" evidence="12">
    <location>
        <begin position="1104"/>
        <end position="1204"/>
    </location>
</feature>
<dbReference type="SUPFAM" id="SSF55785">
    <property type="entry name" value="PYP-like sensor domain (PAS domain)"/>
    <property type="match status" value="4"/>
</dbReference>
<organism evidence="13 14">
    <name type="scientific">Ravibacter arvi</name>
    <dbReference type="NCBI Taxonomy" id="2051041"/>
    <lineage>
        <taxon>Bacteria</taxon>
        <taxon>Pseudomonadati</taxon>
        <taxon>Bacteroidota</taxon>
        <taxon>Cytophagia</taxon>
        <taxon>Cytophagales</taxon>
        <taxon>Spirosomataceae</taxon>
        <taxon>Ravibacter</taxon>
    </lineage>
</organism>
<dbReference type="Pfam" id="PF08448">
    <property type="entry name" value="PAS_4"/>
    <property type="match status" value="1"/>
</dbReference>
<evidence type="ECO:0000259" key="12">
    <source>
        <dbReference type="PROSITE" id="PS50894"/>
    </source>
</evidence>
<evidence type="ECO:0000313" key="13">
    <source>
        <dbReference type="EMBL" id="GAA4442784.1"/>
    </source>
</evidence>
<dbReference type="PROSITE" id="PS50894">
    <property type="entry name" value="HPT"/>
    <property type="match status" value="1"/>
</dbReference>
<dbReference type="SUPFAM" id="SSF52172">
    <property type="entry name" value="CheY-like"/>
    <property type="match status" value="1"/>
</dbReference>
<accession>A0ABP8M4U4</accession>
<dbReference type="InterPro" id="IPR003018">
    <property type="entry name" value="GAF"/>
</dbReference>
<dbReference type="Gene3D" id="3.40.50.2300">
    <property type="match status" value="1"/>
</dbReference>
<gene>
    <name evidence="13" type="ORF">GCM10023091_30170</name>
</gene>
<dbReference type="PROSITE" id="PS50113">
    <property type="entry name" value="PAC"/>
    <property type="match status" value="3"/>
</dbReference>
<evidence type="ECO:0000259" key="10">
    <source>
        <dbReference type="PROSITE" id="PS50112"/>
    </source>
</evidence>
<dbReference type="SUPFAM" id="SSF55781">
    <property type="entry name" value="GAF domain-like"/>
    <property type="match status" value="1"/>
</dbReference>
<evidence type="ECO:0000256" key="3">
    <source>
        <dbReference type="ARBA" id="ARBA00022553"/>
    </source>
</evidence>
<dbReference type="Pfam" id="PF02518">
    <property type="entry name" value="HATPase_c"/>
    <property type="match status" value="1"/>
</dbReference>
<dbReference type="Proteomes" id="UP001501508">
    <property type="component" value="Unassembled WGS sequence"/>
</dbReference>
<dbReference type="CDD" id="cd17546">
    <property type="entry name" value="REC_hyHK_CKI1_RcsC-like"/>
    <property type="match status" value="1"/>
</dbReference>
<dbReference type="Gene3D" id="3.30.565.10">
    <property type="entry name" value="Histidine kinase-like ATPase, C-terminal domain"/>
    <property type="match status" value="1"/>
</dbReference>
<dbReference type="InterPro" id="IPR003594">
    <property type="entry name" value="HATPase_dom"/>
</dbReference>
<dbReference type="PROSITE" id="PS50110">
    <property type="entry name" value="RESPONSE_REGULATORY"/>
    <property type="match status" value="1"/>
</dbReference>
<feature type="domain" description="PAC" evidence="11">
    <location>
        <begin position="504"/>
        <end position="556"/>
    </location>
</feature>
<name>A0ABP8M4U4_9BACT</name>
<feature type="domain" description="PAS" evidence="10">
    <location>
        <begin position="137"/>
        <end position="207"/>
    </location>
</feature>
<dbReference type="PANTHER" id="PTHR45339">
    <property type="entry name" value="HYBRID SIGNAL TRANSDUCTION HISTIDINE KINASE J"/>
    <property type="match status" value="1"/>
</dbReference>
<keyword evidence="3 7" id="KW-0597">Phosphoprotein</keyword>
<dbReference type="Pfam" id="PF00512">
    <property type="entry name" value="HisKA"/>
    <property type="match status" value="1"/>
</dbReference>
<dbReference type="InterPro" id="IPR036890">
    <property type="entry name" value="HATPase_C_sf"/>
</dbReference>
<dbReference type="RefSeq" id="WP_345030666.1">
    <property type="nucleotide sequence ID" value="NZ_BAABEY010000028.1"/>
</dbReference>
<dbReference type="SMART" id="SM00388">
    <property type="entry name" value="HisKA"/>
    <property type="match status" value="1"/>
</dbReference>
<dbReference type="EC" id="2.7.13.3" evidence="2"/>
<feature type="domain" description="Response regulatory" evidence="9">
    <location>
        <begin position="946"/>
        <end position="1068"/>
    </location>
</feature>
<comment type="caution">
    <text evidence="13">The sequence shown here is derived from an EMBL/GenBank/DDBJ whole genome shotgun (WGS) entry which is preliminary data.</text>
</comment>
<evidence type="ECO:0000256" key="5">
    <source>
        <dbReference type="ARBA" id="ARBA00022777"/>
    </source>
</evidence>
<dbReference type="InterPro" id="IPR008207">
    <property type="entry name" value="Sig_transdc_His_kin_Hpt_dom"/>
</dbReference>
<protein>
    <recommendedName>
        <fullName evidence="2">histidine kinase</fullName>
        <ecNumber evidence="2">2.7.13.3</ecNumber>
    </recommendedName>
</protein>
<dbReference type="CDD" id="cd00130">
    <property type="entry name" value="PAS"/>
    <property type="match status" value="3"/>
</dbReference>
<dbReference type="SMART" id="SM00086">
    <property type="entry name" value="PAC"/>
    <property type="match status" value="4"/>
</dbReference>
<feature type="domain" description="Histidine kinase" evidence="8">
    <location>
        <begin position="698"/>
        <end position="919"/>
    </location>
</feature>
<dbReference type="InterPro" id="IPR001789">
    <property type="entry name" value="Sig_transdc_resp-reg_receiver"/>
</dbReference>
<feature type="domain" description="PAS" evidence="10">
    <location>
        <begin position="27"/>
        <end position="80"/>
    </location>
</feature>
<feature type="domain" description="PAS" evidence="10">
    <location>
        <begin position="557"/>
        <end position="608"/>
    </location>
</feature>
<dbReference type="InterPro" id="IPR005467">
    <property type="entry name" value="His_kinase_dom"/>
</dbReference>
<dbReference type="PROSITE" id="PS50112">
    <property type="entry name" value="PAS"/>
    <property type="match status" value="3"/>
</dbReference>
<dbReference type="SUPFAM" id="SSF55874">
    <property type="entry name" value="ATPase domain of HSP90 chaperone/DNA topoisomerase II/histidine kinase"/>
    <property type="match status" value="1"/>
</dbReference>
<reference evidence="14" key="1">
    <citation type="journal article" date="2019" name="Int. J. Syst. Evol. Microbiol.">
        <title>The Global Catalogue of Microorganisms (GCM) 10K type strain sequencing project: providing services to taxonomists for standard genome sequencing and annotation.</title>
        <authorList>
            <consortium name="The Broad Institute Genomics Platform"/>
            <consortium name="The Broad Institute Genome Sequencing Center for Infectious Disease"/>
            <person name="Wu L."/>
            <person name="Ma J."/>
        </authorList>
    </citation>
    <scope>NUCLEOTIDE SEQUENCE [LARGE SCALE GENOMIC DNA]</scope>
    <source>
        <strain evidence="14">JCM 31920</strain>
    </source>
</reference>
<dbReference type="SUPFAM" id="SSF47226">
    <property type="entry name" value="Histidine-containing phosphotransfer domain, HPT domain"/>
    <property type="match status" value="1"/>
</dbReference>
<dbReference type="Pfam" id="PF13185">
    <property type="entry name" value="GAF_2"/>
    <property type="match status" value="1"/>
</dbReference>
<feature type="modified residue" description="4-aspartylphosphate" evidence="7">
    <location>
        <position position="1001"/>
    </location>
</feature>
<evidence type="ECO:0000256" key="4">
    <source>
        <dbReference type="ARBA" id="ARBA00022679"/>
    </source>
</evidence>
<dbReference type="Pfam" id="PF00989">
    <property type="entry name" value="PAS"/>
    <property type="match status" value="1"/>
</dbReference>
<dbReference type="InterPro" id="IPR013656">
    <property type="entry name" value="PAS_4"/>
</dbReference>
<dbReference type="SMART" id="SM00387">
    <property type="entry name" value="HATPase_c"/>
    <property type="match status" value="1"/>
</dbReference>
<dbReference type="PROSITE" id="PS50109">
    <property type="entry name" value="HIS_KIN"/>
    <property type="match status" value="1"/>
</dbReference>
<evidence type="ECO:0000313" key="14">
    <source>
        <dbReference type="Proteomes" id="UP001501508"/>
    </source>
</evidence>
<dbReference type="InterPro" id="IPR035965">
    <property type="entry name" value="PAS-like_dom_sf"/>
</dbReference>
<dbReference type="SUPFAM" id="SSF47384">
    <property type="entry name" value="Homodimeric domain of signal transducing histidine kinase"/>
    <property type="match status" value="1"/>
</dbReference>
<dbReference type="CDD" id="cd00082">
    <property type="entry name" value="HisKA"/>
    <property type="match status" value="1"/>
</dbReference>
<evidence type="ECO:0000259" key="9">
    <source>
        <dbReference type="PROSITE" id="PS50110"/>
    </source>
</evidence>
<feature type="modified residue" description="Phosphohistidine" evidence="6">
    <location>
        <position position="1143"/>
    </location>
</feature>
<dbReference type="Gene3D" id="3.30.450.20">
    <property type="entry name" value="PAS domain"/>
    <property type="match status" value="4"/>
</dbReference>
<dbReference type="SMART" id="SM00065">
    <property type="entry name" value="GAF"/>
    <property type="match status" value="1"/>
</dbReference>
<feature type="domain" description="PAC" evidence="11">
    <location>
        <begin position="84"/>
        <end position="136"/>
    </location>
</feature>
<dbReference type="SMART" id="SM00448">
    <property type="entry name" value="REC"/>
    <property type="match status" value="1"/>
</dbReference>
<evidence type="ECO:0000259" key="11">
    <source>
        <dbReference type="PROSITE" id="PS50113"/>
    </source>
</evidence>
<dbReference type="InterPro" id="IPR001610">
    <property type="entry name" value="PAC"/>
</dbReference>
<dbReference type="InterPro" id="IPR004358">
    <property type="entry name" value="Sig_transdc_His_kin-like_C"/>
</dbReference>
<dbReference type="InterPro" id="IPR000700">
    <property type="entry name" value="PAS-assoc_C"/>
</dbReference>
<dbReference type="InterPro" id="IPR029016">
    <property type="entry name" value="GAF-like_dom_sf"/>
</dbReference>
<dbReference type="SMART" id="SM00091">
    <property type="entry name" value="PAS"/>
    <property type="match status" value="4"/>
</dbReference>
<evidence type="ECO:0000259" key="8">
    <source>
        <dbReference type="PROSITE" id="PS50109"/>
    </source>
</evidence>
<dbReference type="InterPro" id="IPR036097">
    <property type="entry name" value="HisK_dim/P_sf"/>
</dbReference>
<evidence type="ECO:0000256" key="2">
    <source>
        <dbReference type="ARBA" id="ARBA00012438"/>
    </source>
</evidence>
<feature type="domain" description="PAC" evidence="11">
    <location>
        <begin position="628"/>
        <end position="680"/>
    </location>
</feature>
<sequence length="1204" mass="135925">METIADKHTWQTANSSLAYLNMLGVTLDIHFNIRSVNAFLLRKTSWAPEELIGKNFIDFLIPSENRAEIRLLLQDGLEGHTRLERTEISFYDRHQALRTMVVNSVWLLENDGVQQAFTLVGDDITRRRKMEAALSKSNSQLQDLVENTSDIIFLITLEGKFIFVNKEWCEVLGYNLQEISSLSLDDVLDPDHRTQTYDQLERIKEGETTPDFETVFLSRSGKKIILSGSVNCRYDNGKPTAFRCILHDFTDKNRAEKAENLYYSIASWTINSAHLDDFYQKIHHELGKIIDANNFFIALYDAKESCIYFPYYVDAYFPKSVRFTKRKLGTGVTEYAIASNKPLFLYENDIEELARTNSLYLYGVTPKIMICVPLRIGDRITGIIGVKSYSSPNTYDRRDLELLEFISGQIALAIERKQHEEELNKYAARLNAIFESSSHMIWSVNRNLQLTSYNKNYLQVIEQNAISGSVSRGNSAQMGWRMLGIQNRRALENHYKQTFKGIPQYFEMKINTRAEGELWLEFHFNPILLSGGNIEEVSGIARDITRRKQAEISLRQNEEKFRGIFENLQDIYCRMDRKGTITMISPSVFKRTGYTPAEVLNKPITDFFTNKALMIDSFRKLKRYSSLRNVEGELRIKDGSIRQYMFNMLMFSNEAGDMVEIAVLARDITVLKQNEFELRKSKEQAERLLKVKEDFLANMSHEIRTPMNGVIGMIDLLGSTRLNPEQQDYVHTIKRSSETLLDILNDILDLSKIEAGKMELHPVAVELDDIFAKLLALFGQTAKNKNNSLRFTKATELPRYIVADPTRLLQILSNLTSNALKFTENGEVHIVVSDITEPGRKLKLKVEVRDTGIGISPEDQKMLFTSFTQVDNSSRKSFGGTGLGLAISKQLCKLMNGDIGVVSKQGTGSTFWFTFETEVSAKVPESSAAREKEPSINNTFGDRHPYILLVDDNAVNRKVAGEILRKAGAEVDAAASGFEAIERMESLAGKGGKGYDLILMDIQMPDMDGIQTTAKLRGKFGKQLPPVVAMTAYSMKEDQERFIRQGMDDYLAKPIRALQLIQKVADLTRTGDTGTDLEAEEADTPAGPPVLDQEIVSQLKSIGGEDLVWSVYDDFIGESSELVAEAVTAWEAKDIATVKSHLHTLKGSAGTVGAMQIAEIARDAEGRLKNNDTSTLAEAIPALSDSFALFSKAYKDLVEDYLKA</sequence>
<dbReference type="EMBL" id="BAABEY010000028">
    <property type="protein sequence ID" value="GAA4442784.1"/>
    <property type="molecule type" value="Genomic_DNA"/>
</dbReference>
<dbReference type="InterPro" id="IPR011006">
    <property type="entry name" value="CheY-like_superfamily"/>
</dbReference>
<dbReference type="Pfam" id="PF01627">
    <property type="entry name" value="Hpt"/>
    <property type="match status" value="1"/>
</dbReference>
<dbReference type="InterPro" id="IPR013767">
    <property type="entry name" value="PAS_fold"/>
</dbReference>
<dbReference type="Pfam" id="PF13426">
    <property type="entry name" value="PAS_9"/>
    <property type="match status" value="2"/>
</dbReference>
<dbReference type="Gene3D" id="1.20.120.160">
    <property type="entry name" value="HPT domain"/>
    <property type="match status" value="1"/>
</dbReference>
<keyword evidence="5" id="KW-0418">Kinase</keyword>
<dbReference type="Gene3D" id="1.10.287.130">
    <property type="match status" value="1"/>
</dbReference>
<dbReference type="InterPro" id="IPR003661">
    <property type="entry name" value="HisK_dim/P_dom"/>
</dbReference>
<keyword evidence="14" id="KW-1185">Reference proteome</keyword>
<evidence type="ECO:0000256" key="1">
    <source>
        <dbReference type="ARBA" id="ARBA00000085"/>
    </source>
</evidence>
<dbReference type="CDD" id="cd00088">
    <property type="entry name" value="HPT"/>
    <property type="match status" value="1"/>
</dbReference>